<name>L7MK49_RHIPC</name>
<sequence length="76" mass="7538">MSVESLACTPTPASLVSLGMAFFSVALSPSVVFFMPAAGTAAPSFFSLSSTLDSACSFPSVFAKSPPPVTVASASA</sequence>
<proteinExistence type="evidence at transcript level"/>
<protein>
    <submittedName>
        <fullName evidence="1">Uncharacterized protein</fullName>
    </submittedName>
</protein>
<dbReference type="AlphaFoldDB" id="L7MK49"/>
<accession>L7MK49</accession>
<reference evidence="1" key="1">
    <citation type="submission" date="2012-11" db="EMBL/GenBank/DDBJ databases">
        <authorList>
            <person name="Lucero-Rivera Y.E."/>
            <person name="Tovar-Ramirez D."/>
        </authorList>
    </citation>
    <scope>NUCLEOTIDE SEQUENCE</scope>
    <source>
        <tissue evidence="1">Salivary gland</tissue>
    </source>
</reference>
<feature type="non-terminal residue" evidence="1">
    <location>
        <position position="76"/>
    </location>
</feature>
<dbReference type="EMBL" id="GACK01000468">
    <property type="protein sequence ID" value="JAA64566.1"/>
    <property type="molecule type" value="mRNA"/>
</dbReference>
<organism evidence="1">
    <name type="scientific">Rhipicephalus pulchellus</name>
    <name type="common">Yellow backed tick</name>
    <name type="synonym">Dermacentor pulchellus</name>
    <dbReference type="NCBI Taxonomy" id="72859"/>
    <lineage>
        <taxon>Eukaryota</taxon>
        <taxon>Metazoa</taxon>
        <taxon>Ecdysozoa</taxon>
        <taxon>Arthropoda</taxon>
        <taxon>Chelicerata</taxon>
        <taxon>Arachnida</taxon>
        <taxon>Acari</taxon>
        <taxon>Parasitiformes</taxon>
        <taxon>Ixodida</taxon>
        <taxon>Ixodoidea</taxon>
        <taxon>Ixodidae</taxon>
        <taxon>Rhipicephalinae</taxon>
        <taxon>Rhipicephalus</taxon>
        <taxon>Rhipicephalus</taxon>
    </lineage>
</organism>
<evidence type="ECO:0000313" key="1">
    <source>
        <dbReference type="EMBL" id="JAA64566.1"/>
    </source>
</evidence>
<reference evidence="1" key="2">
    <citation type="journal article" date="2015" name="J. Proteomics">
        <title>Sexual differences in the sialomes of the zebra tick, Rhipicephalus pulchellus.</title>
        <authorList>
            <person name="Tan A.W."/>
            <person name="Francischetti I.M."/>
            <person name="Slovak M."/>
            <person name="Kini R.M."/>
            <person name="Ribeiro J.M."/>
        </authorList>
    </citation>
    <scope>NUCLEOTIDE SEQUENCE</scope>
    <source>
        <tissue evidence="1">Salivary gland</tissue>
    </source>
</reference>